<keyword evidence="2" id="KW-1185">Reference proteome</keyword>
<organism evidence="1 2">
    <name type="scientific">Terasakiella brassicae</name>
    <dbReference type="NCBI Taxonomy" id="1634917"/>
    <lineage>
        <taxon>Bacteria</taxon>
        <taxon>Pseudomonadati</taxon>
        <taxon>Pseudomonadota</taxon>
        <taxon>Alphaproteobacteria</taxon>
        <taxon>Rhodospirillales</taxon>
        <taxon>Terasakiellaceae</taxon>
        <taxon>Terasakiella</taxon>
    </lineage>
</organism>
<comment type="caution">
    <text evidence="1">The sequence shown here is derived from an EMBL/GenBank/DDBJ whole genome shotgun (WGS) entry which is preliminary data.</text>
</comment>
<proteinExistence type="predicted"/>
<dbReference type="Proteomes" id="UP000632498">
    <property type="component" value="Unassembled WGS sequence"/>
</dbReference>
<sequence length="81" mass="9175">MNVAFSHEVSLNLPIMENRESQINLALSEIYGGLSVIRFLTEEYEGKINTDDLTLFENNVLLAKKYADELAEIARGGRWLS</sequence>
<evidence type="ECO:0000313" key="1">
    <source>
        <dbReference type="EMBL" id="GGF75625.1"/>
    </source>
</evidence>
<accession>A0A917FG00</accession>
<reference evidence="1" key="2">
    <citation type="submission" date="2020-09" db="EMBL/GenBank/DDBJ databases">
        <authorList>
            <person name="Sun Q."/>
            <person name="Zhou Y."/>
        </authorList>
    </citation>
    <scope>NUCLEOTIDE SEQUENCE</scope>
    <source>
        <strain evidence="1">CGMCC 1.15254</strain>
    </source>
</reference>
<reference evidence="1" key="1">
    <citation type="journal article" date="2014" name="Int. J. Syst. Evol. Microbiol.">
        <title>Complete genome sequence of Corynebacterium casei LMG S-19264T (=DSM 44701T), isolated from a smear-ripened cheese.</title>
        <authorList>
            <consortium name="US DOE Joint Genome Institute (JGI-PGF)"/>
            <person name="Walter F."/>
            <person name="Albersmeier A."/>
            <person name="Kalinowski J."/>
            <person name="Ruckert C."/>
        </authorList>
    </citation>
    <scope>NUCLEOTIDE SEQUENCE</scope>
    <source>
        <strain evidence="1">CGMCC 1.15254</strain>
    </source>
</reference>
<gene>
    <name evidence="1" type="ORF">GCM10011332_32030</name>
</gene>
<dbReference type="EMBL" id="BMHV01000040">
    <property type="protein sequence ID" value="GGF75625.1"/>
    <property type="molecule type" value="Genomic_DNA"/>
</dbReference>
<protein>
    <submittedName>
        <fullName evidence="1">Uncharacterized protein</fullName>
    </submittedName>
</protein>
<evidence type="ECO:0000313" key="2">
    <source>
        <dbReference type="Proteomes" id="UP000632498"/>
    </source>
</evidence>
<name>A0A917FG00_9PROT</name>
<dbReference type="AlphaFoldDB" id="A0A917FG00"/>
<dbReference type="RefSeq" id="WP_188667082.1">
    <property type="nucleotide sequence ID" value="NZ_BMHV01000040.1"/>
</dbReference>